<name>B1ZMY7_OPITP</name>
<keyword evidence="2" id="KW-0472">Membrane</keyword>
<keyword evidence="4" id="KW-1185">Reference proteome</keyword>
<dbReference type="HOGENOM" id="CLU_1204139_0_0_0"/>
<accession>B1ZMY7</accession>
<keyword evidence="2" id="KW-1133">Transmembrane helix</keyword>
<proteinExistence type="predicted"/>
<feature type="transmembrane region" description="Helical" evidence="2">
    <location>
        <begin position="128"/>
        <end position="147"/>
    </location>
</feature>
<dbReference type="KEGG" id="ote:Oter_3159"/>
<feature type="region of interest" description="Disordered" evidence="1">
    <location>
        <begin position="93"/>
        <end position="113"/>
    </location>
</feature>
<sequence length="252" mass="27728">MTPDRFEELVQQLLDGELPTSGGAELAAELQTRPERRRELRQHLVLWELWAQQQAPERSADAFVAGWTTRLRAERQGERFVAEVEQRIRADADLGDSAGCGAESPDPASPRSPHGVFRWWQALQQPAGALWAAVSVVAFAAVVWLAMPGRAIATVTVQGEAVCTSCALHETHEHLPAIRVQADGETTIYYVQSDPAEILRIGDYCMAPVPLVATGRMHTEKGRRLFEAQIVTGTSDKARPRGQAGEPILFPF</sequence>
<evidence type="ECO:0000256" key="2">
    <source>
        <dbReference type="SAM" id="Phobius"/>
    </source>
</evidence>
<dbReference type="RefSeq" id="WP_012375968.1">
    <property type="nucleotide sequence ID" value="NC_010571.1"/>
</dbReference>
<keyword evidence="2" id="KW-0812">Transmembrane</keyword>
<dbReference type="eggNOG" id="ENOG50347WV">
    <property type="taxonomic scope" value="Bacteria"/>
</dbReference>
<dbReference type="AlphaFoldDB" id="B1ZMY7"/>
<gene>
    <name evidence="3" type="ordered locus">Oter_3159</name>
</gene>
<evidence type="ECO:0000256" key="1">
    <source>
        <dbReference type="SAM" id="MobiDB-lite"/>
    </source>
</evidence>
<organism evidence="3 4">
    <name type="scientific">Opitutus terrae (strain DSM 11246 / JCM 15787 / PB90-1)</name>
    <dbReference type="NCBI Taxonomy" id="452637"/>
    <lineage>
        <taxon>Bacteria</taxon>
        <taxon>Pseudomonadati</taxon>
        <taxon>Verrucomicrobiota</taxon>
        <taxon>Opitutia</taxon>
        <taxon>Opitutales</taxon>
        <taxon>Opitutaceae</taxon>
        <taxon>Opitutus</taxon>
    </lineage>
</organism>
<dbReference type="STRING" id="452637.Oter_3159"/>
<reference evidence="3 4" key="1">
    <citation type="journal article" date="2011" name="J. Bacteriol.">
        <title>Genome sequence of the verrucomicrobium Opitutus terrae PB90-1, an abundant inhabitant of rice paddy soil ecosystems.</title>
        <authorList>
            <person name="van Passel M.W."/>
            <person name="Kant R."/>
            <person name="Palva A."/>
            <person name="Copeland A."/>
            <person name="Lucas S."/>
            <person name="Lapidus A."/>
            <person name="Glavina del Rio T."/>
            <person name="Pitluck S."/>
            <person name="Goltsman E."/>
            <person name="Clum A."/>
            <person name="Sun H."/>
            <person name="Schmutz J."/>
            <person name="Larimer F.W."/>
            <person name="Land M.L."/>
            <person name="Hauser L."/>
            <person name="Kyrpides N."/>
            <person name="Mikhailova N."/>
            <person name="Richardson P.P."/>
            <person name="Janssen P.H."/>
            <person name="de Vos W.M."/>
            <person name="Smidt H."/>
        </authorList>
    </citation>
    <scope>NUCLEOTIDE SEQUENCE [LARGE SCALE GENOMIC DNA]</scope>
    <source>
        <strain evidence="4">DSM 11246 / JCM 15787 / PB90-1</strain>
    </source>
</reference>
<dbReference type="EMBL" id="CP001032">
    <property type="protein sequence ID" value="ACB76439.1"/>
    <property type="molecule type" value="Genomic_DNA"/>
</dbReference>
<dbReference type="OrthoDB" id="277944at2"/>
<protein>
    <submittedName>
        <fullName evidence="3">Uncharacterized protein</fullName>
    </submittedName>
</protein>
<evidence type="ECO:0000313" key="4">
    <source>
        <dbReference type="Proteomes" id="UP000007013"/>
    </source>
</evidence>
<dbReference type="Proteomes" id="UP000007013">
    <property type="component" value="Chromosome"/>
</dbReference>
<evidence type="ECO:0000313" key="3">
    <source>
        <dbReference type="EMBL" id="ACB76439.1"/>
    </source>
</evidence>